<sequence>MSSASSSSSSQQSSLSSTSTSMLLQGIQSTNLPSLVSNHHSVSSSTLDQIQGNTDNNKKSNSFVWNNHLKREEKVYQLSQLCQDNLDVLYSCEMEHGSNSSHCSRFQTNLQSCLSSNLCPDEAAMKNQQCNDTLSAASFLRSAIQQSSSPNAETFNKCFQLNKSINSCVNKNLEIIWKTIDE</sequence>
<dbReference type="EMBL" id="GL883010">
    <property type="protein sequence ID" value="EGG21708.1"/>
    <property type="molecule type" value="Genomic_DNA"/>
</dbReference>
<dbReference type="KEGG" id="dfa:DFA_01594"/>
<dbReference type="AlphaFoldDB" id="F4PTN8"/>
<evidence type="ECO:0000313" key="2">
    <source>
        <dbReference type="Proteomes" id="UP000007797"/>
    </source>
</evidence>
<organism evidence="1 2">
    <name type="scientific">Cavenderia fasciculata</name>
    <name type="common">Slime mold</name>
    <name type="synonym">Dictyostelium fasciculatum</name>
    <dbReference type="NCBI Taxonomy" id="261658"/>
    <lineage>
        <taxon>Eukaryota</taxon>
        <taxon>Amoebozoa</taxon>
        <taxon>Evosea</taxon>
        <taxon>Eumycetozoa</taxon>
        <taxon>Dictyostelia</taxon>
        <taxon>Acytosteliales</taxon>
        <taxon>Cavenderiaceae</taxon>
        <taxon>Cavenderia</taxon>
    </lineage>
</organism>
<gene>
    <name evidence="1" type="ORF">DFA_01594</name>
</gene>
<dbReference type="Proteomes" id="UP000007797">
    <property type="component" value="Unassembled WGS sequence"/>
</dbReference>
<reference evidence="2" key="1">
    <citation type="journal article" date="2011" name="Genome Res.">
        <title>Phylogeny-wide analysis of social amoeba genomes highlights ancient origins for complex intercellular communication.</title>
        <authorList>
            <person name="Heidel A.J."/>
            <person name="Lawal H.M."/>
            <person name="Felder M."/>
            <person name="Schilde C."/>
            <person name="Helps N.R."/>
            <person name="Tunggal B."/>
            <person name="Rivero F."/>
            <person name="John U."/>
            <person name="Schleicher M."/>
            <person name="Eichinger L."/>
            <person name="Platzer M."/>
            <person name="Noegel A.A."/>
            <person name="Schaap P."/>
            <person name="Gloeckner G."/>
        </authorList>
    </citation>
    <scope>NUCLEOTIDE SEQUENCE [LARGE SCALE GENOMIC DNA]</scope>
    <source>
        <strain evidence="2">SH3</strain>
    </source>
</reference>
<evidence type="ECO:0000313" key="1">
    <source>
        <dbReference type="EMBL" id="EGG21708.1"/>
    </source>
</evidence>
<keyword evidence="2" id="KW-1185">Reference proteome</keyword>
<dbReference type="GeneID" id="14872568"/>
<accession>F4PTN8</accession>
<dbReference type="RefSeq" id="XP_004359558.1">
    <property type="nucleotide sequence ID" value="XM_004359501.1"/>
</dbReference>
<proteinExistence type="predicted"/>
<dbReference type="OrthoDB" id="19612at2759"/>
<name>F4PTN8_CACFS</name>
<protein>
    <submittedName>
        <fullName evidence="1">Uncharacterized protein</fullName>
    </submittedName>
</protein>